<dbReference type="InParanoid" id="A0A1X7VCC8"/>
<evidence type="ECO:0000313" key="2">
    <source>
        <dbReference type="EnsemblMetazoa" id="Aqu2.1.37404_001"/>
    </source>
</evidence>
<dbReference type="Pfam" id="PF14223">
    <property type="entry name" value="Retrotran_gag_2"/>
    <property type="match status" value="1"/>
</dbReference>
<dbReference type="EnsemblMetazoa" id="Aqu2.1.37404_001">
    <property type="protein sequence ID" value="Aqu2.1.37404_001"/>
    <property type="gene ID" value="Aqu2.1.37404"/>
</dbReference>
<organism evidence="2">
    <name type="scientific">Amphimedon queenslandica</name>
    <name type="common">Sponge</name>
    <dbReference type="NCBI Taxonomy" id="400682"/>
    <lineage>
        <taxon>Eukaryota</taxon>
        <taxon>Metazoa</taxon>
        <taxon>Porifera</taxon>
        <taxon>Demospongiae</taxon>
        <taxon>Heteroscleromorpha</taxon>
        <taxon>Haplosclerida</taxon>
        <taxon>Niphatidae</taxon>
        <taxon>Amphimedon</taxon>
    </lineage>
</organism>
<dbReference type="PANTHER" id="PTHR47481:SF7">
    <property type="entry name" value="CCHC-TYPE DOMAIN-CONTAINING PROTEIN"/>
    <property type="match status" value="1"/>
</dbReference>
<dbReference type="GO" id="GO:0008270">
    <property type="term" value="F:zinc ion binding"/>
    <property type="evidence" value="ECO:0007669"/>
    <property type="project" value="InterPro"/>
</dbReference>
<name>A0A1X7VCC8_AMPQE</name>
<evidence type="ECO:0000256" key="1">
    <source>
        <dbReference type="SAM" id="MobiDB-lite"/>
    </source>
</evidence>
<dbReference type="AlphaFoldDB" id="A0A1X7VCC8"/>
<proteinExistence type="predicted"/>
<dbReference type="GO" id="GO:0003676">
    <property type="term" value="F:nucleic acid binding"/>
    <property type="evidence" value="ECO:0007669"/>
    <property type="project" value="InterPro"/>
</dbReference>
<sequence length="208" mass="23999">MFVGCVTYLQMPCGQKAAPLANNRDREPDDPVKFWEKLAVQFQKKTWANKLALRHKLYSLRLKDDVGEEDCVVHLLASLPESYSTLITALEARHDVPTLEVVVEKLLYEDSKLKDCQPEKDPKRFSVRHKSRGWKCHFCHKFGHIQRNCSEKIQSERKSEEKKAEKRPVKHRAHQTQNRRKGDSEDSDSNTATVGLVTRRMLSVNTSG</sequence>
<dbReference type="PANTHER" id="PTHR47481">
    <property type="match status" value="1"/>
</dbReference>
<dbReference type="SUPFAM" id="SSF57756">
    <property type="entry name" value="Retrovirus zinc finger-like domains"/>
    <property type="match status" value="1"/>
</dbReference>
<feature type="region of interest" description="Disordered" evidence="1">
    <location>
        <begin position="153"/>
        <end position="208"/>
    </location>
</feature>
<reference evidence="2" key="1">
    <citation type="submission" date="2017-05" db="UniProtKB">
        <authorList>
            <consortium name="EnsemblMetazoa"/>
        </authorList>
    </citation>
    <scope>IDENTIFICATION</scope>
</reference>
<feature type="compositionally biased region" description="Basic residues" evidence="1">
    <location>
        <begin position="168"/>
        <end position="179"/>
    </location>
</feature>
<protein>
    <recommendedName>
        <fullName evidence="3">CCHC-type domain-containing protein</fullName>
    </recommendedName>
</protein>
<dbReference type="InterPro" id="IPR036875">
    <property type="entry name" value="Znf_CCHC_sf"/>
</dbReference>
<evidence type="ECO:0008006" key="3">
    <source>
        <dbReference type="Google" id="ProtNLM"/>
    </source>
</evidence>
<accession>A0A1X7VCC8</accession>
<feature type="compositionally biased region" description="Basic and acidic residues" evidence="1">
    <location>
        <begin position="153"/>
        <end position="167"/>
    </location>
</feature>